<name>A0A839HUG6_9BURK</name>
<dbReference type="EMBL" id="JACIVI010000007">
    <property type="protein sequence ID" value="MBB1163191.1"/>
    <property type="molecule type" value="Genomic_DNA"/>
</dbReference>
<reference evidence="1 2" key="1">
    <citation type="submission" date="2020-08" db="EMBL/GenBank/DDBJ databases">
        <title>Aquariorum lacteus gen. nov., sp. nov., a new member of the family Comamonadaceae, isolated from freshwater aquarium.</title>
        <authorList>
            <person name="Chun S.-J."/>
        </authorList>
    </citation>
    <scope>NUCLEOTIDE SEQUENCE [LARGE SCALE GENOMIC DNA]</scope>
    <source>
        <strain evidence="1 2">SJAQ100</strain>
    </source>
</reference>
<comment type="caution">
    <text evidence="1">The sequence shown here is derived from an EMBL/GenBank/DDBJ whole genome shotgun (WGS) entry which is preliminary data.</text>
</comment>
<protein>
    <submittedName>
        <fullName evidence="1">Phenol hydroxylase</fullName>
    </submittedName>
</protein>
<evidence type="ECO:0000313" key="2">
    <source>
        <dbReference type="Proteomes" id="UP000586093"/>
    </source>
</evidence>
<dbReference type="Pfam" id="PF06099">
    <property type="entry name" value="Phenol_hyd_sub"/>
    <property type="match status" value="1"/>
</dbReference>
<gene>
    <name evidence="1" type="ORF">H4F90_14555</name>
</gene>
<organism evidence="1 2">
    <name type="scientific">Aquariibacter albus</name>
    <dbReference type="NCBI Taxonomy" id="2759899"/>
    <lineage>
        <taxon>Bacteria</taxon>
        <taxon>Pseudomonadati</taxon>
        <taxon>Pseudomonadota</taxon>
        <taxon>Betaproteobacteria</taxon>
        <taxon>Burkholderiales</taxon>
        <taxon>Sphaerotilaceae</taxon>
        <taxon>Aquariibacter</taxon>
    </lineage>
</organism>
<keyword evidence="2" id="KW-1185">Reference proteome</keyword>
<dbReference type="Proteomes" id="UP000586093">
    <property type="component" value="Unassembled WGS sequence"/>
</dbReference>
<evidence type="ECO:0000313" key="1">
    <source>
        <dbReference type="EMBL" id="MBB1163191.1"/>
    </source>
</evidence>
<accession>A0A839HUG6</accession>
<dbReference type="RefSeq" id="WP_182665879.1">
    <property type="nucleotide sequence ID" value="NZ_JACIVI010000007.1"/>
</dbReference>
<dbReference type="InterPro" id="IPR010353">
    <property type="entry name" value="DmpK"/>
</dbReference>
<sequence>MNAALPPERSASAAALTGQRCYVRVTGTRDSRFVEFEFAIGDPELAVELVLDFEQFRQFCATHEVTHLTAEEGARLDWERMKWRYGQPGLDH</sequence>
<dbReference type="AlphaFoldDB" id="A0A839HUG6"/>
<proteinExistence type="predicted"/>